<organism evidence="3 4">
    <name type="scientific">Noviherbaspirillum pedocola</name>
    <dbReference type="NCBI Taxonomy" id="2801341"/>
    <lineage>
        <taxon>Bacteria</taxon>
        <taxon>Pseudomonadati</taxon>
        <taxon>Pseudomonadota</taxon>
        <taxon>Betaproteobacteria</taxon>
        <taxon>Burkholderiales</taxon>
        <taxon>Oxalobacteraceae</taxon>
        <taxon>Noviherbaspirillum</taxon>
    </lineage>
</organism>
<evidence type="ECO:0000313" key="4">
    <source>
        <dbReference type="Proteomes" id="UP000622890"/>
    </source>
</evidence>
<feature type="region of interest" description="Disordered" evidence="1">
    <location>
        <begin position="37"/>
        <end position="75"/>
    </location>
</feature>
<feature type="compositionally biased region" description="Basic and acidic residues" evidence="1">
    <location>
        <begin position="37"/>
        <end position="48"/>
    </location>
</feature>
<feature type="compositionally biased region" description="Basic residues" evidence="1">
    <location>
        <begin position="49"/>
        <end position="75"/>
    </location>
</feature>
<feature type="chain" id="PRO_5036680387" evidence="2">
    <location>
        <begin position="20"/>
        <end position="75"/>
    </location>
</feature>
<proteinExistence type="predicted"/>
<protein>
    <submittedName>
        <fullName evidence="3">Uncharacterized protein</fullName>
    </submittedName>
</protein>
<reference evidence="3" key="1">
    <citation type="submission" date="2021-01" db="EMBL/GenBank/DDBJ databases">
        <title>Genome sequence of strain Noviherbaspirillum sp. DKR-6.</title>
        <authorList>
            <person name="Chaudhary D.K."/>
        </authorList>
    </citation>
    <scope>NUCLEOTIDE SEQUENCE</scope>
    <source>
        <strain evidence="3">DKR-6</strain>
    </source>
</reference>
<dbReference type="AlphaFoldDB" id="A0A934SVI7"/>
<evidence type="ECO:0000256" key="2">
    <source>
        <dbReference type="SAM" id="SignalP"/>
    </source>
</evidence>
<dbReference type="Proteomes" id="UP000622890">
    <property type="component" value="Unassembled WGS sequence"/>
</dbReference>
<feature type="signal peptide" evidence="2">
    <location>
        <begin position="1"/>
        <end position="19"/>
    </location>
</feature>
<dbReference type="EMBL" id="JAEPBG010000008">
    <property type="protein sequence ID" value="MBK4736537.1"/>
    <property type="molecule type" value="Genomic_DNA"/>
</dbReference>
<keyword evidence="2" id="KW-0732">Signal</keyword>
<dbReference type="RefSeq" id="WP_200594092.1">
    <property type="nucleotide sequence ID" value="NZ_JAEPBG010000008.1"/>
</dbReference>
<name>A0A934SVI7_9BURK</name>
<evidence type="ECO:0000313" key="3">
    <source>
        <dbReference type="EMBL" id="MBK4736537.1"/>
    </source>
</evidence>
<evidence type="ECO:0000256" key="1">
    <source>
        <dbReference type="SAM" id="MobiDB-lite"/>
    </source>
</evidence>
<sequence length="75" mass="8027">MKALIAALLVGAFALPALAQNVDRNGPTAGEAIRHDAAATRAATERGAHKMRHKAHRAKVKTKAAAHRTRVRAER</sequence>
<accession>A0A934SVI7</accession>
<comment type="caution">
    <text evidence="3">The sequence shown here is derived from an EMBL/GenBank/DDBJ whole genome shotgun (WGS) entry which is preliminary data.</text>
</comment>
<keyword evidence="4" id="KW-1185">Reference proteome</keyword>
<gene>
    <name evidence="3" type="ORF">JJB74_18080</name>
</gene>